<reference evidence="6 7" key="1">
    <citation type="submission" date="2019-12" db="EMBL/GenBank/DDBJ databases">
        <title>Rhizobium genotypes associated with high levels of biological nitrogen fixation by grain legumes in a temperate-maritime cropping system.</title>
        <authorList>
            <person name="Maluk M."/>
            <person name="Francesc Ferrando Molina F."/>
            <person name="Lopez Del Egido L."/>
            <person name="Lafos M."/>
            <person name="Langarica-Fuentes A."/>
            <person name="Gebre Yohannes G."/>
            <person name="Young M.W."/>
            <person name="Martin P."/>
            <person name="Gantlett R."/>
            <person name="Kenicer G."/>
            <person name="Hawes C."/>
            <person name="Begg G.S."/>
            <person name="Quilliam R.S."/>
            <person name="Squire G.R."/>
            <person name="Poole P.S."/>
            <person name="Young P.W."/>
            <person name="Iannetta P.M."/>
            <person name="James E.K."/>
        </authorList>
    </citation>
    <scope>NUCLEOTIDE SEQUENCE [LARGE SCALE GENOMIC DNA]</scope>
    <source>
        <strain evidence="6 7">JHI1118</strain>
    </source>
</reference>
<dbReference type="InterPro" id="IPR015815">
    <property type="entry name" value="HIBADH-related"/>
</dbReference>
<evidence type="ECO:0000313" key="7">
    <source>
        <dbReference type="Proteomes" id="UP000483035"/>
    </source>
</evidence>
<dbReference type="SUPFAM" id="SSF51735">
    <property type="entry name" value="NAD(P)-binding Rossmann-fold domains"/>
    <property type="match status" value="1"/>
</dbReference>
<dbReference type="GO" id="GO:0016491">
    <property type="term" value="F:oxidoreductase activity"/>
    <property type="evidence" value="ECO:0007669"/>
    <property type="project" value="UniProtKB-KW"/>
</dbReference>
<proteinExistence type="predicted"/>
<dbReference type="InterPro" id="IPR008927">
    <property type="entry name" value="6-PGluconate_DH-like_C_sf"/>
</dbReference>
<keyword evidence="2" id="KW-0520">NAD</keyword>
<dbReference type="SUPFAM" id="SSF48179">
    <property type="entry name" value="6-phosphogluconate dehydrogenase C-terminal domain-like"/>
    <property type="match status" value="1"/>
</dbReference>
<accession>A0A6L9UDB4</accession>
<dbReference type="Gene3D" id="1.10.1040.10">
    <property type="entry name" value="N-(1-d-carboxylethyl)-l-norvaline Dehydrogenase, domain 2"/>
    <property type="match status" value="1"/>
</dbReference>
<dbReference type="GO" id="GO:0050661">
    <property type="term" value="F:NADP binding"/>
    <property type="evidence" value="ECO:0007669"/>
    <property type="project" value="InterPro"/>
</dbReference>
<gene>
    <name evidence="6" type="ORF">GR212_23750</name>
</gene>
<evidence type="ECO:0000256" key="2">
    <source>
        <dbReference type="ARBA" id="ARBA00023027"/>
    </source>
</evidence>
<dbReference type="PIRSF" id="PIRSF000103">
    <property type="entry name" value="HIBADH"/>
    <property type="match status" value="1"/>
</dbReference>
<sequence length="304" mass="31562">MTQASTQLEDVGLVTFIGAGVMGLPMVRNLKKGGVTVRVFDVREDVRNALEAEGIAVVATLAEAGAARGTVIAMLPDTPDVRSVVLGPNGLVETLPEGSLFVDMSTIAPAAERDMSERLEARNIAMVDAPVSGGVIGAVNGTLSIMVGGTDTAFAAARPILAHMGTTILHAGGIGSGQVFKMCNQLMVASHIQAMCEAFALARAHEVDLTLMSNALRGGAAGSWMLDNLGPKVIAKDGSAGFRIDLQLKDLKLANDAAFEKGVPLPGLAVATSLYLEARAHGEGSNGNQALFRTFDRLANQAER</sequence>
<dbReference type="AlphaFoldDB" id="A0A6L9UDB4"/>
<evidence type="ECO:0000256" key="1">
    <source>
        <dbReference type="ARBA" id="ARBA00023002"/>
    </source>
</evidence>
<name>A0A6L9UDB4_9HYPH</name>
<evidence type="ECO:0000259" key="5">
    <source>
        <dbReference type="Pfam" id="PF14833"/>
    </source>
</evidence>
<dbReference type="Pfam" id="PF14833">
    <property type="entry name" value="NAD_binding_11"/>
    <property type="match status" value="1"/>
</dbReference>
<dbReference type="GO" id="GO:0051287">
    <property type="term" value="F:NAD binding"/>
    <property type="evidence" value="ECO:0007669"/>
    <property type="project" value="InterPro"/>
</dbReference>
<keyword evidence="1" id="KW-0560">Oxidoreductase</keyword>
<dbReference type="Proteomes" id="UP000483035">
    <property type="component" value="Unassembled WGS sequence"/>
</dbReference>
<evidence type="ECO:0000259" key="4">
    <source>
        <dbReference type="Pfam" id="PF03446"/>
    </source>
</evidence>
<dbReference type="InterPro" id="IPR013328">
    <property type="entry name" value="6PGD_dom2"/>
</dbReference>
<dbReference type="EMBL" id="WUEY01000012">
    <property type="protein sequence ID" value="NEI72578.1"/>
    <property type="molecule type" value="Genomic_DNA"/>
</dbReference>
<dbReference type="Pfam" id="PF03446">
    <property type="entry name" value="NAD_binding_2"/>
    <property type="match status" value="1"/>
</dbReference>
<feature type="active site" evidence="3">
    <location>
        <position position="181"/>
    </location>
</feature>
<comment type="caution">
    <text evidence="6">The sequence shown here is derived from an EMBL/GenBank/DDBJ whole genome shotgun (WGS) entry which is preliminary data.</text>
</comment>
<feature type="domain" description="3-hydroxyisobutyrate dehydrogenase-like NAD-binding" evidence="5">
    <location>
        <begin position="175"/>
        <end position="293"/>
    </location>
</feature>
<dbReference type="InterPro" id="IPR006115">
    <property type="entry name" value="6PGDH_NADP-bd"/>
</dbReference>
<dbReference type="Gene3D" id="3.40.50.720">
    <property type="entry name" value="NAD(P)-binding Rossmann-like Domain"/>
    <property type="match status" value="1"/>
</dbReference>
<protein>
    <submittedName>
        <fullName evidence="6">NAD-binding protein</fullName>
    </submittedName>
</protein>
<evidence type="ECO:0000313" key="6">
    <source>
        <dbReference type="EMBL" id="NEI72578.1"/>
    </source>
</evidence>
<dbReference type="PANTHER" id="PTHR43060:SF15">
    <property type="entry name" value="3-HYDROXYISOBUTYRATE DEHYDROGENASE-LIKE 1, MITOCHONDRIAL-RELATED"/>
    <property type="match status" value="1"/>
</dbReference>
<dbReference type="InterPro" id="IPR036291">
    <property type="entry name" value="NAD(P)-bd_dom_sf"/>
</dbReference>
<dbReference type="InterPro" id="IPR029154">
    <property type="entry name" value="HIBADH-like_NADP-bd"/>
</dbReference>
<dbReference type="PANTHER" id="PTHR43060">
    <property type="entry name" value="3-HYDROXYISOBUTYRATE DEHYDROGENASE-LIKE 1, MITOCHONDRIAL-RELATED"/>
    <property type="match status" value="1"/>
</dbReference>
<organism evidence="6 7">
    <name type="scientific">Rhizobium lusitanum</name>
    <dbReference type="NCBI Taxonomy" id="293958"/>
    <lineage>
        <taxon>Bacteria</taxon>
        <taxon>Pseudomonadati</taxon>
        <taxon>Pseudomonadota</taxon>
        <taxon>Alphaproteobacteria</taxon>
        <taxon>Hyphomicrobiales</taxon>
        <taxon>Rhizobiaceae</taxon>
        <taxon>Rhizobium/Agrobacterium group</taxon>
        <taxon>Rhizobium</taxon>
    </lineage>
</organism>
<evidence type="ECO:0000256" key="3">
    <source>
        <dbReference type="PIRSR" id="PIRSR000103-1"/>
    </source>
</evidence>
<feature type="domain" description="6-phosphogluconate dehydrogenase NADP-binding" evidence="4">
    <location>
        <begin position="14"/>
        <end position="172"/>
    </location>
</feature>